<feature type="chain" id="PRO_5042273766" evidence="1">
    <location>
        <begin position="23"/>
        <end position="368"/>
    </location>
</feature>
<dbReference type="EMBL" id="JARIHO010000057">
    <property type="protein sequence ID" value="KAJ7318475.1"/>
    <property type="molecule type" value="Genomic_DNA"/>
</dbReference>
<organism evidence="2 3">
    <name type="scientific">Mycena albidolilacea</name>
    <dbReference type="NCBI Taxonomy" id="1033008"/>
    <lineage>
        <taxon>Eukaryota</taxon>
        <taxon>Fungi</taxon>
        <taxon>Dikarya</taxon>
        <taxon>Basidiomycota</taxon>
        <taxon>Agaricomycotina</taxon>
        <taxon>Agaricomycetes</taxon>
        <taxon>Agaricomycetidae</taxon>
        <taxon>Agaricales</taxon>
        <taxon>Marasmiineae</taxon>
        <taxon>Mycenaceae</taxon>
        <taxon>Mycena</taxon>
    </lineage>
</organism>
<keyword evidence="1" id="KW-0732">Signal</keyword>
<accession>A0AAD7EF52</accession>
<evidence type="ECO:0000313" key="2">
    <source>
        <dbReference type="EMBL" id="KAJ7318475.1"/>
    </source>
</evidence>
<dbReference type="AlphaFoldDB" id="A0AAD7EF52"/>
<evidence type="ECO:0000256" key="1">
    <source>
        <dbReference type="SAM" id="SignalP"/>
    </source>
</evidence>
<dbReference type="Proteomes" id="UP001218218">
    <property type="component" value="Unassembled WGS sequence"/>
</dbReference>
<evidence type="ECO:0000313" key="3">
    <source>
        <dbReference type="Proteomes" id="UP001218218"/>
    </source>
</evidence>
<feature type="signal peptide" evidence="1">
    <location>
        <begin position="1"/>
        <end position="22"/>
    </location>
</feature>
<gene>
    <name evidence="2" type="ORF">DFH08DRAFT_819756</name>
</gene>
<protein>
    <submittedName>
        <fullName evidence="2">Uncharacterized protein</fullName>
    </submittedName>
</protein>
<reference evidence="2" key="1">
    <citation type="submission" date="2023-03" db="EMBL/GenBank/DDBJ databases">
        <title>Massive genome expansion in bonnet fungi (Mycena s.s.) driven by repeated elements and novel gene families across ecological guilds.</title>
        <authorList>
            <consortium name="Lawrence Berkeley National Laboratory"/>
            <person name="Harder C.B."/>
            <person name="Miyauchi S."/>
            <person name="Viragh M."/>
            <person name="Kuo A."/>
            <person name="Thoen E."/>
            <person name="Andreopoulos B."/>
            <person name="Lu D."/>
            <person name="Skrede I."/>
            <person name="Drula E."/>
            <person name="Henrissat B."/>
            <person name="Morin E."/>
            <person name="Kohler A."/>
            <person name="Barry K."/>
            <person name="LaButti K."/>
            <person name="Morin E."/>
            <person name="Salamov A."/>
            <person name="Lipzen A."/>
            <person name="Mereny Z."/>
            <person name="Hegedus B."/>
            <person name="Baldrian P."/>
            <person name="Stursova M."/>
            <person name="Weitz H."/>
            <person name="Taylor A."/>
            <person name="Grigoriev I.V."/>
            <person name="Nagy L.G."/>
            <person name="Martin F."/>
            <person name="Kauserud H."/>
        </authorList>
    </citation>
    <scope>NUCLEOTIDE SEQUENCE</scope>
    <source>
        <strain evidence="2">CBHHK002</strain>
    </source>
</reference>
<name>A0AAD7EF52_9AGAR</name>
<sequence length="368" mass="40488">MILGRLILTLNACSACIGAALGYNDSNLETILTACPRVVNVWVFSPGVSHRTFNRLERLHHLAIQVLSLSAPHPIDFAAALFRYVTHPHFTDSSRTFPPDIGARLVLAPALIHISCDCGYGVGVLPARIRTAAALQCIVVFIFAQRVDSPDPPHTRFVCIEVMQMDSRTNWLQAAATDDDYWALADAFIAAKRAGRVEGLFLTYQPEHMLLVGLASRMSAEINGCPSNAEMSRSLSANTAKKDRRVIDSSVERSRASDGCLVLTNSGVIPGRREYTFARTSSASPLLIRWAATQPKSPYILCWYHLIALNEVVQPYAVPMPQPTDVARGFQQVVDVQELNSSLGAGWTEKDLSKGKMREGRQITQRRG</sequence>
<proteinExistence type="predicted"/>
<keyword evidence="3" id="KW-1185">Reference proteome</keyword>
<comment type="caution">
    <text evidence="2">The sequence shown here is derived from an EMBL/GenBank/DDBJ whole genome shotgun (WGS) entry which is preliminary data.</text>
</comment>